<dbReference type="Pfam" id="PF01266">
    <property type="entry name" value="DAO"/>
    <property type="match status" value="1"/>
</dbReference>
<dbReference type="Gene3D" id="3.30.9.10">
    <property type="entry name" value="D-Amino Acid Oxidase, subunit A, domain 2"/>
    <property type="match status" value="1"/>
</dbReference>
<dbReference type="Gene3D" id="3.50.50.60">
    <property type="entry name" value="FAD/NAD(P)-binding domain"/>
    <property type="match status" value="1"/>
</dbReference>
<feature type="domain" description="EF-hand" evidence="14">
    <location>
        <begin position="487"/>
        <end position="522"/>
    </location>
</feature>
<reference evidence="15 16" key="1">
    <citation type="journal article" date="2015" name="Parasit. Vectors">
        <title>Draft genome of the scabies mite.</title>
        <authorList>
            <person name="Rider S.D.Jr."/>
            <person name="Morgan M.S."/>
            <person name="Arlian L.G."/>
        </authorList>
    </citation>
    <scope>NUCLEOTIDE SEQUENCE [LARGE SCALE GENOMIC DNA]</scope>
    <source>
        <strain evidence="15">Arlian Lab</strain>
    </source>
</reference>
<dbReference type="PROSITE" id="PS50222">
    <property type="entry name" value="EF_HAND_2"/>
    <property type="match status" value="2"/>
</dbReference>
<dbReference type="InterPro" id="IPR031656">
    <property type="entry name" value="DAO_C"/>
</dbReference>
<comment type="cofactor">
    <cofactor evidence="1">
        <name>FAD</name>
        <dbReference type="ChEBI" id="CHEBI:57692"/>
    </cofactor>
</comment>
<dbReference type="InterPro" id="IPR006076">
    <property type="entry name" value="FAD-dep_OxRdtase"/>
</dbReference>
<evidence type="ECO:0000256" key="8">
    <source>
        <dbReference type="ARBA" id="ARBA00022737"/>
    </source>
</evidence>
<gene>
    <name evidence="15" type="ORF">QR98_0059070</name>
</gene>
<keyword evidence="9" id="KW-0274">FAD</keyword>
<dbReference type="GO" id="GO:0005509">
    <property type="term" value="F:calcium ion binding"/>
    <property type="evidence" value="ECO:0007669"/>
    <property type="project" value="InterPro"/>
</dbReference>
<feature type="domain" description="EF-hand" evidence="14">
    <location>
        <begin position="523"/>
        <end position="558"/>
    </location>
</feature>
<keyword evidence="11" id="KW-0809">Transit peptide</keyword>
<evidence type="ECO:0000256" key="6">
    <source>
        <dbReference type="ARBA" id="ARBA00022630"/>
    </source>
</evidence>
<dbReference type="InterPro" id="IPR036188">
    <property type="entry name" value="FAD/NAD-bd_sf"/>
</dbReference>
<proteinExistence type="inferred from homology"/>
<comment type="pathway">
    <text evidence="3">Polyol metabolism; glycerol degradation.</text>
</comment>
<dbReference type="PRINTS" id="PR01001">
    <property type="entry name" value="FADG3PDH"/>
</dbReference>
<dbReference type="FunFam" id="3.30.9.10:FF:000001">
    <property type="entry name" value="Glycerol-3-phosphate dehydrogenase"/>
    <property type="match status" value="1"/>
</dbReference>
<dbReference type="PROSITE" id="PS00018">
    <property type="entry name" value="EF_HAND_1"/>
    <property type="match status" value="1"/>
</dbReference>
<dbReference type="Pfam" id="PF13499">
    <property type="entry name" value="EF-hand_7"/>
    <property type="match status" value="1"/>
</dbReference>
<dbReference type="SUPFAM" id="SSF54373">
    <property type="entry name" value="FAD-linked reductases, C-terminal domain"/>
    <property type="match status" value="1"/>
</dbReference>
<evidence type="ECO:0000256" key="11">
    <source>
        <dbReference type="ARBA" id="ARBA00022946"/>
    </source>
</evidence>
<dbReference type="Gene3D" id="1.10.238.10">
    <property type="entry name" value="EF-hand"/>
    <property type="match status" value="1"/>
</dbReference>
<evidence type="ECO:0000259" key="14">
    <source>
        <dbReference type="PROSITE" id="PS50222"/>
    </source>
</evidence>
<dbReference type="Pfam" id="PF16901">
    <property type="entry name" value="DAO_C"/>
    <property type="match status" value="1"/>
</dbReference>
<dbReference type="InterPro" id="IPR018247">
    <property type="entry name" value="EF_Hand_1_Ca_BS"/>
</dbReference>
<dbReference type="InterPro" id="IPR038299">
    <property type="entry name" value="DAO_C_sf"/>
</dbReference>
<dbReference type="InterPro" id="IPR002048">
    <property type="entry name" value="EF_hand_dom"/>
</dbReference>
<name>A0A132A8X5_SARSC</name>
<evidence type="ECO:0000256" key="7">
    <source>
        <dbReference type="ARBA" id="ARBA00022723"/>
    </source>
</evidence>
<organism evidence="15 16">
    <name type="scientific">Sarcoptes scabiei</name>
    <name type="common">Itch mite</name>
    <name type="synonym">Acarus scabiei</name>
    <dbReference type="NCBI Taxonomy" id="52283"/>
    <lineage>
        <taxon>Eukaryota</taxon>
        <taxon>Metazoa</taxon>
        <taxon>Ecdysozoa</taxon>
        <taxon>Arthropoda</taxon>
        <taxon>Chelicerata</taxon>
        <taxon>Arachnida</taxon>
        <taxon>Acari</taxon>
        <taxon>Acariformes</taxon>
        <taxon>Sarcoptiformes</taxon>
        <taxon>Astigmata</taxon>
        <taxon>Psoroptidia</taxon>
        <taxon>Sarcoptoidea</taxon>
        <taxon>Sarcoptidae</taxon>
        <taxon>Sarcoptinae</taxon>
        <taxon>Sarcoptes</taxon>
    </lineage>
</organism>
<evidence type="ECO:0000256" key="3">
    <source>
        <dbReference type="ARBA" id="ARBA00004745"/>
    </source>
</evidence>
<comment type="similarity">
    <text evidence="4">Belongs to the FAD-dependent glycerol-3-phosphate dehydrogenase family.</text>
</comment>
<dbReference type="SMART" id="SM00054">
    <property type="entry name" value="EFh"/>
    <property type="match status" value="2"/>
</dbReference>
<evidence type="ECO:0000313" key="16">
    <source>
        <dbReference type="Proteomes" id="UP000616769"/>
    </source>
</evidence>
<dbReference type="AlphaFoldDB" id="A0A132A8X5"/>
<dbReference type="PROSITE" id="PS00978">
    <property type="entry name" value="FAD_G3PDH_2"/>
    <property type="match status" value="1"/>
</dbReference>
<dbReference type="FunFam" id="1.10.8.870:FF:000001">
    <property type="entry name" value="Glycerol-3-phosphate dehydrogenase"/>
    <property type="match status" value="1"/>
</dbReference>
<evidence type="ECO:0000256" key="5">
    <source>
        <dbReference type="ARBA" id="ARBA00013029"/>
    </source>
</evidence>
<accession>A0A132A8X5</accession>
<comment type="subcellular location">
    <subcellularLocation>
        <location evidence="2">Mitochondrion</location>
    </subcellularLocation>
</comment>
<comment type="caution">
    <text evidence="15">The sequence shown here is derived from an EMBL/GenBank/DDBJ whole genome shotgun (WGS) entry which is preliminary data.</text>
</comment>
<keyword evidence="12" id="KW-0560">Oxidoreductase</keyword>
<dbReference type="SUPFAM" id="SSF47473">
    <property type="entry name" value="EF-hand"/>
    <property type="match status" value="1"/>
</dbReference>
<dbReference type="EC" id="1.1.5.3" evidence="5"/>
<dbReference type="PANTHER" id="PTHR11985:SF15">
    <property type="entry name" value="GLYCEROL-3-PHOSPHATE DEHYDROGENASE, MITOCHONDRIAL"/>
    <property type="match status" value="1"/>
</dbReference>
<dbReference type="OrthoDB" id="264015at2759"/>
<keyword evidence="10" id="KW-0106">Calcium</keyword>
<keyword evidence="6" id="KW-0285">Flavoprotein</keyword>
<evidence type="ECO:0000256" key="2">
    <source>
        <dbReference type="ARBA" id="ARBA00004173"/>
    </source>
</evidence>
<dbReference type="GO" id="GO:0004368">
    <property type="term" value="F:glycerol-3-phosphate dehydrogenase (quinone) activity"/>
    <property type="evidence" value="ECO:0007669"/>
    <property type="project" value="UniProtKB-EC"/>
</dbReference>
<dbReference type="Gene3D" id="1.10.8.870">
    <property type="entry name" value="Alpha-glycerophosphate oxidase, cap domain"/>
    <property type="match status" value="1"/>
</dbReference>
<dbReference type="GO" id="GO:0006072">
    <property type="term" value="P:glycerol-3-phosphate metabolic process"/>
    <property type="evidence" value="ECO:0007669"/>
    <property type="project" value="InterPro"/>
</dbReference>
<evidence type="ECO:0000256" key="9">
    <source>
        <dbReference type="ARBA" id="ARBA00022827"/>
    </source>
</evidence>
<evidence type="ECO:0000256" key="1">
    <source>
        <dbReference type="ARBA" id="ARBA00001974"/>
    </source>
</evidence>
<protein>
    <recommendedName>
        <fullName evidence="5">glycerol-3-phosphate dehydrogenase</fullName>
        <ecNumber evidence="5">1.1.5.3</ecNumber>
    </recommendedName>
</protein>
<dbReference type="VEuPathDB" id="VectorBase:SSCA003896"/>
<dbReference type="GO" id="GO:0005739">
    <property type="term" value="C:mitochondrion"/>
    <property type="evidence" value="ECO:0007669"/>
    <property type="project" value="UniProtKB-SubCell"/>
</dbReference>
<dbReference type="EMBL" id="JXLN01011559">
    <property type="protein sequence ID" value="KPM07414.1"/>
    <property type="molecule type" value="Genomic_DNA"/>
</dbReference>
<sequence>MVREALQERANLLEIAPHLSSALPIMLPIYKWWQVPYFWAGIKAYDFVAGQRNLKSSYFLSKKNALELFPMLKSDSLKGAVVYYDGQHNDARMNLAIALSAARYGATVANHVAVIELKKNPETGRLIGARLKDLLSNEEWDVEAKVIINATGPFTDSIRKMNDSNTRKICQPSIGVHIVLPGYYSPSNMGLLDPATSDGRVIFFLPWEKWTIAGTTDRPCEVTHQPSPTEQDIQFILNEIRHYLSKDIDVRRGDVMSAWAGIRPLVLDPLKPNTESIARNHVIDVCNQTGLITVAGGKWTTYRIMAQEAIDAAVRANPDALSHAGKCATLGLKLEGGEGWTPTMHINLVQDYGLEEDVAMHLAQTYGDKAYLVAGLAAMTGKRWPVVGRRLHTEFPYLEAEVRYAIKEYACTAIDVIARRTRLAFLNVQATEEVLPKIVQIMSEELKWNKKQEEQELQKAREFLNQEMGRSVNQLSRSQLPISMSKEEINKLSKRFHQLDRDRKGYIGINDLKRSMTDQGIKVTDEDLHLILSEVDLNQNGRIEFGEYLELMSCIKNGLIVHNRFARAFLTQSKISVERSGGGV</sequence>
<evidence type="ECO:0000256" key="4">
    <source>
        <dbReference type="ARBA" id="ARBA00007330"/>
    </source>
</evidence>
<keyword evidence="7" id="KW-0479">Metal-binding</keyword>
<dbReference type="SUPFAM" id="SSF51905">
    <property type="entry name" value="FAD/NAD(P)-binding domain"/>
    <property type="match status" value="1"/>
</dbReference>
<keyword evidence="8" id="KW-0677">Repeat</keyword>
<dbReference type="InterPro" id="IPR000447">
    <property type="entry name" value="G3P_DH_FAD-dep"/>
</dbReference>
<keyword evidence="13" id="KW-0496">Mitochondrion</keyword>
<dbReference type="PANTHER" id="PTHR11985">
    <property type="entry name" value="GLYCEROL-3-PHOSPHATE DEHYDROGENASE"/>
    <property type="match status" value="1"/>
</dbReference>
<dbReference type="Proteomes" id="UP000616769">
    <property type="component" value="Unassembled WGS sequence"/>
</dbReference>
<evidence type="ECO:0000256" key="13">
    <source>
        <dbReference type="ARBA" id="ARBA00023128"/>
    </source>
</evidence>
<evidence type="ECO:0000256" key="12">
    <source>
        <dbReference type="ARBA" id="ARBA00023002"/>
    </source>
</evidence>
<dbReference type="InterPro" id="IPR011992">
    <property type="entry name" value="EF-hand-dom_pair"/>
</dbReference>
<evidence type="ECO:0000256" key="10">
    <source>
        <dbReference type="ARBA" id="ARBA00022837"/>
    </source>
</evidence>
<dbReference type="CDD" id="cd00051">
    <property type="entry name" value="EFh"/>
    <property type="match status" value="1"/>
</dbReference>
<evidence type="ECO:0000313" key="15">
    <source>
        <dbReference type="EMBL" id="KPM07414.1"/>
    </source>
</evidence>